<protein>
    <submittedName>
        <fullName evidence="1">Polysaccharide lyase</fullName>
    </submittedName>
</protein>
<dbReference type="GO" id="GO:0016829">
    <property type="term" value="F:lyase activity"/>
    <property type="evidence" value="ECO:0007669"/>
    <property type="project" value="UniProtKB-KW"/>
</dbReference>
<evidence type="ECO:0000313" key="2">
    <source>
        <dbReference type="Proteomes" id="UP001558632"/>
    </source>
</evidence>
<reference evidence="1 2" key="1">
    <citation type="submission" date="2024-07" db="EMBL/GenBank/DDBJ databases">
        <title>Enhanced genomic and transcriptomic resources for Trichinella pseudospiralis and T. spiralis underpin the discovery of pronounced molecular differences between stages and species.</title>
        <authorList>
            <person name="Pasi K.K."/>
            <person name="La Rosa G."/>
            <person name="Gomez-Morales M.A."/>
            <person name="Tosini F."/>
            <person name="Sumanam S."/>
            <person name="Young N.D."/>
            <person name="Chang B.C."/>
            <person name="Robin G.B."/>
        </authorList>
    </citation>
    <scope>NUCLEOTIDE SEQUENCE [LARGE SCALE GENOMIC DNA]</scope>
    <source>
        <strain evidence="1">ISS534</strain>
    </source>
</reference>
<comment type="caution">
    <text evidence="1">The sequence shown here is derived from an EMBL/GenBank/DDBJ whole genome shotgun (WGS) entry which is preliminary data.</text>
</comment>
<keyword evidence="1" id="KW-0456">Lyase</keyword>
<organism evidence="1 2">
    <name type="scientific">Trichinella spiralis</name>
    <name type="common">Trichina worm</name>
    <dbReference type="NCBI Taxonomy" id="6334"/>
    <lineage>
        <taxon>Eukaryota</taxon>
        <taxon>Metazoa</taxon>
        <taxon>Ecdysozoa</taxon>
        <taxon>Nematoda</taxon>
        <taxon>Enoplea</taxon>
        <taxon>Dorylaimia</taxon>
        <taxon>Trichinellida</taxon>
        <taxon>Trichinellidae</taxon>
        <taxon>Trichinella</taxon>
    </lineage>
</organism>
<gene>
    <name evidence="1" type="ORF">TSPI_01072</name>
</gene>
<dbReference type="Proteomes" id="UP001558632">
    <property type="component" value="Unassembled WGS sequence"/>
</dbReference>
<name>A0ABR3KUH3_TRISP</name>
<evidence type="ECO:0000313" key="1">
    <source>
        <dbReference type="EMBL" id="KAL1243880.1"/>
    </source>
</evidence>
<accession>A0ABR3KUH3</accession>
<keyword evidence="2" id="KW-1185">Reference proteome</keyword>
<sequence>MIRPAIVCQLKVIRNAEWAWRDRSRARMLAGSTEVNKIRHNGSLQLPQDKDNQISFVLNRDPESGVLVLFVREPLTSSQMGEIIVQGRADCYFIAEAVVGDYQITNLSLLLNLINSSLPKELSQHYTVH</sequence>
<dbReference type="EMBL" id="JBEUSY010000159">
    <property type="protein sequence ID" value="KAL1243880.1"/>
    <property type="molecule type" value="Genomic_DNA"/>
</dbReference>
<proteinExistence type="predicted"/>